<dbReference type="RefSeq" id="WP_167190170.1">
    <property type="nucleotide sequence ID" value="NZ_JAAONZ010000017.1"/>
</dbReference>
<dbReference type="InterPro" id="IPR045851">
    <property type="entry name" value="AMP-bd_C_sf"/>
</dbReference>
<dbReference type="GO" id="GO:0016405">
    <property type="term" value="F:CoA-ligase activity"/>
    <property type="evidence" value="ECO:0007669"/>
    <property type="project" value="TreeGrafter"/>
</dbReference>
<dbReference type="InterPro" id="IPR000873">
    <property type="entry name" value="AMP-dep_synth/lig_dom"/>
</dbReference>
<dbReference type="Gene3D" id="3.30.300.30">
    <property type="match status" value="1"/>
</dbReference>
<keyword evidence="2 5" id="KW-0436">Ligase</keyword>
<evidence type="ECO:0000259" key="4">
    <source>
        <dbReference type="Pfam" id="PF13193"/>
    </source>
</evidence>
<feature type="domain" description="AMP-dependent synthetase/ligase" evidence="3">
    <location>
        <begin position="16"/>
        <end position="362"/>
    </location>
</feature>
<comment type="similarity">
    <text evidence="1">Belongs to the ATP-dependent AMP-binding enzyme family.</text>
</comment>
<sequence>MKKTLEQLCAAALLRAAEQPAVMFEEEWTSWGQMRQVADSVRQLLRESGAADTAAVTFVPRNRPSALATLLALMAQGRHIRMLYPFQSASSLARQIEQQKPPVVIAAARDFPPEVMAVMRDQGSAGIVIDEMGARLVEGCERSTVPGAAVPVRQQIDILTSGTTGTPKSFPVSYAMIAQFMVGEKWLSGAAYDSDNEPAALLYFPIGNITGIHTTVPALIKGQRIVLLDRFSLERWHEFIVRFRPPTSGIPPTAMGQLLDANIPRQDLSSLKSMGSGAAPLDPALHKAFEQRYGIPILLSYGATEFGGPVSAMTIESHQCWGDEKFGSVGRAFPGFQLRVVDPDSGEPLTAGQEGVLEVVSPRIGSDWIRTSDIALIDSDGFLYLKGRADGAIMRGGFKVLPETIERALLLHPSVAAVSVVAVADERVKEVPGAAIQCRPGVELPDEKTLEAHLRESLLATHIPVHWRFVDSLPKTPSFKIDRPAVERLFLPPQ</sequence>
<organism evidence="5 6">
    <name type="scientific">Pseudomaricurvus hydrocarbonicus</name>
    <dbReference type="NCBI Taxonomy" id="1470433"/>
    <lineage>
        <taxon>Bacteria</taxon>
        <taxon>Pseudomonadati</taxon>
        <taxon>Pseudomonadota</taxon>
        <taxon>Gammaproteobacteria</taxon>
        <taxon>Cellvibrionales</taxon>
        <taxon>Cellvibrionaceae</taxon>
        <taxon>Pseudomaricurvus</taxon>
    </lineage>
</organism>
<dbReference type="PANTHER" id="PTHR24096">
    <property type="entry name" value="LONG-CHAIN-FATTY-ACID--COA LIGASE"/>
    <property type="match status" value="1"/>
</dbReference>
<keyword evidence="6" id="KW-1185">Reference proteome</keyword>
<dbReference type="PANTHER" id="PTHR24096:SF149">
    <property type="entry name" value="AMP-BINDING DOMAIN-CONTAINING PROTEIN-RELATED"/>
    <property type="match status" value="1"/>
</dbReference>
<evidence type="ECO:0000313" key="5">
    <source>
        <dbReference type="EMBL" id="NHO67445.1"/>
    </source>
</evidence>
<evidence type="ECO:0000259" key="3">
    <source>
        <dbReference type="Pfam" id="PF00501"/>
    </source>
</evidence>
<feature type="domain" description="AMP-binding enzyme C-terminal" evidence="4">
    <location>
        <begin position="405"/>
        <end position="480"/>
    </location>
</feature>
<dbReference type="CDD" id="cd04433">
    <property type="entry name" value="AFD_class_I"/>
    <property type="match status" value="1"/>
</dbReference>
<dbReference type="Proteomes" id="UP000787472">
    <property type="component" value="Unassembled WGS sequence"/>
</dbReference>
<dbReference type="InterPro" id="IPR042099">
    <property type="entry name" value="ANL_N_sf"/>
</dbReference>
<gene>
    <name evidence="5" type="ORF">G8770_18020</name>
</gene>
<comment type="caution">
    <text evidence="5">The sequence shown here is derived from an EMBL/GenBank/DDBJ whole genome shotgun (WGS) entry which is preliminary data.</text>
</comment>
<dbReference type="Pfam" id="PF00501">
    <property type="entry name" value="AMP-binding"/>
    <property type="match status" value="1"/>
</dbReference>
<dbReference type="Gene3D" id="3.40.50.12780">
    <property type="entry name" value="N-terminal domain of ligase-like"/>
    <property type="match status" value="1"/>
</dbReference>
<dbReference type="AlphaFoldDB" id="A0A9E5MNE6"/>
<dbReference type="InterPro" id="IPR025110">
    <property type="entry name" value="AMP-bd_C"/>
</dbReference>
<name>A0A9E5MNE6_9GAMM</name>
<protein>
    <submittedName>
        <fullName evidence="5">Long-chain fatty acid--CoA ligase</fullName>
    </submittedName>
</protein>
<accession>A0A9E5MNE6</accession>
<dbReference type="Pfam" id="PF13193">
    <property type="entry name" value="AMP-binding_C"/>
    <property type="match status" value="1"/>
</dbReference>
<reference evidence="5" key="1">
    <citation type="submission" date="2020-03" db="EMBL/GenBank/DDBJ databases">
        <authorList>
            <person name="Guo F."/>
        </authorList>
    </citation>
    <scope>NUCLEOTIDE SEQUENCE</scope>
    <source>
        <strain evidence="5">JCM 30134</strain>
    </source>
</reference>
<proteinExistence type="inferred from homology"/>
<dbReference type="SUPFAM" id="SSF56801">
    <property type="entry name" value="Acetyl-CoA synthetase-like"/>
    <property type="match status" value="1"/>
</dbReference>
<evidence type="ECO:0000256" key="1">
    <source>
        <dbReference type="ARBA" id="ARBA00006432"/>
    </source>
</evidence>
<evidence type="ECO:0000313" key="6">
    <source>
        <dbReference type="Proteomes" id="UP000787472"/>
    </source>
</evidence>
<dbReference type="EMBL" id="JAAONZ010000017">
    <property type="protein sequence ID" value="NHO67445.1"/>
    <property type="molecule type" value="Genomic_DNA"/>
</dbReference>
<evidence type="ECO:0000256" key="2">
    <source>
        <dbReference type="ARBA" id="ARBA00022598"/>
    </source>
</evidence>